<dbReference type="InterPro" id="IPR001646">
    <property type="entry name" value="5peptide_repeat"/>
</dbReference>
<dbReference type="PATRIC" id="fig|253.9.peg.337"/>
<proteinExistence type="predicted"/>
<dbReference type="RefSeq" id="WP_062696291.1">
    <property type="nucleotide sequence ID" value="NZ_LJOD01000001.1"/>
</dbReference>
<dbReference type="OrthoDB" id="1261230at2"/>
<dbReference type="Gene3D" id="2.160.20.80">
    <property type="entry name" value="E3 ubiquitin-protein ligase SopA"/>
    <property type="match status" value="1"/>
</dbReference>
<dbReference type="SUPFAM" id="SSF141571">
    <property type="entry name" value="Pentapeptide repeat-like"/>
    <property type="match status" value="1"/>
</dbReference>
<dbReference type="Pfam" id="PF00805">
    <property type="entry name" value="Pentapeptide"/>
    <property type="match status" value="1"/>
</dbReference>
<protein>
    <recommendedName>
        <fullName evidence="3">Pentapeptide repeat-containing protein</fullName>
    </recommendedName>
</protein>
<dbReference type="EMBL" id="LJOD01000001">
    <property type="protein sequence ID" value="KPE52729.1"/>
    <property type="molecule type" value="Genomic_DNA"/>
</dbReference>
<sequence length="161" mass="18599">MENRFNLYSAIREKSNYTAEDLPGFNETEFNNLVIRSLNLDDLISVKSRYSHVEFNGTSLYSAYFVQTSFQECIFQNVDFTKSNLNNTSFTLCSFISCSFASAEIMGAEITACSFRKCNFKDIIFCDNIIHDTQFEITDHSFSVINDNTEKNVVWLFDQKI</sequence>
<organism evidence="1 2">
    <name type="scientific">Chryseobacterium indologenes</name>
    <name type="common">Flavobacterium indologenes</name>
    <dbReference type="NCBI Taxonomy" id="253"/>
    <lineage>
        <taxon>Bacteria</taxon>
        <taxon>Pseudomonadati</taxon>
        <taxon>Bacteroidota</taxon>
        <taxon>Flavobacteriia</taxon>
        <taxon>Flavobacteriales</taxon>
        <taxon>Weeksellaceae</taxon>
        <taxon>Chryseobacterium group</taxon>
        <taxon>Chryseobacterium</taxon>
    </lineage>
</organism>
<comment type="caution">
    <text evidence="1">The sequence shown here is derived from an EMBL/GenBank/DDBJ whole genome shotgun (WGS) entry which is preliminary data.</text>
</comment>
<evidence type="ECO:0000313" key="2">
    <source>
        <dbReference type="Proteomes" id="UP000037953"/>
    </source>
</evidence>
<gene>
    <name evidence="1" type="ORF">AOB46_01600</name>
</gene>
<reference evidence="1 2" key="1">
    <citation type="journal article" date="2015" name="Genom Data">
        <title>Draft genome sequence of a multidrug-resistant Chryseobacterium indologenes isolate from Malaysia.</title>
        <authorList>
            <person name="Yu C.Y."/>
            <person name="Ang G.Y."/>
            <person name="Cheng H.J."/>
            <person name="Cheong Y.M."/>
            <person name="Yin W.F."/>
            <person name="Chan K.G."/>
        </authorList>
    </citation>
    <scope>NUCLEOTIDE SEQUENCE [LARGE SCALE GENOMIC DNA]</scope>
    <source>
        <strain evidence="1 2">CI_885</strain>
    </source>
</reference>
<reference evidence="2" key="2">
    <citation type="submission" date="2015-09" db="EMBL/GenBank/DDBJ databases">
        <title>Draft genome sequence of a multidrug-resistant Chryseobacterium indologenes isolate from Malaysia.</title>
        <authorList>
            <person name="Yu C.Y."/>
            <person name="Ang G.Y."/>
            <person name="Chan K.-G."/>
        </authorList>
    </citation>
    <scope>NUCLEOTIDE SEQUENCE [LARGE SCALE GENOMIC DNA]</scope>
    <source>
        <strain evidence="2">CI_885</strain>
    </source>
</reference>
<evidence type="ECO:0000313" key="1">
    <source>
        <dbReference type="EMBL" id="KPE52729.1"/>
    </source>
</evidence>
<evidence type="ECO:0008006" key="3">
    <source>
        <dbReference type="Google" id="ProtNLM"/>
    </source>
</evidence>
<accession>A0A0N1KT23</accession>
<dbReference type="AlphaFoldDB" id="A0A0N1KT23"/>
<name>A0A0N1KT23_CHRID</name>
<dbReference type="Proteomes" id="UP000037953">
    <property type="component" value="Unassembled WGS sequence"/>
</dbReference>